<dbReference type="Pfam" id="PF13723">
    <property type="entry name" value="Ketoacyl-synt_2"/>
    <property type="match status" value="1"/>
</dbReference>
<dbReference type="InterPro" id="IPR014030">
    <property type="entry name" value="Ketoacyl_synth_N"/>
</dbReference>
<comment type="caution">
    <text evidence="2">The sequence shown here is derived from an EMBL/GenBank/DDBJ whole genome shotgun (WGS) entry which is preliminary data.</text>
</comment>
<evidence type="ECO:0000313" key="2">
    <source>
        <dbReference type="EMBL" id="MFD2094644.1"/>
    </source>
</evidence>
<evidence type="ECO:0000259" key="1">
    <source>
        <dbReference type="Pfam" id="PF13723"/>
    </source>
</evidence>
<sequence>MSSKGLTLKLQGWSAWSPSLPSTEDWKQWDGRNLFEVLEQNPKATSVPAMVRRRCSRLTKMALQVTEQLLQSSEQPVDFGVFASRHGEIHRTFQLLKNIVDRESLSPTAFSQSVHNTASGLFGITRKQTIPTTSIAARAGLTEQAWIEAYSYLKLNPKHSVLLVVFDETIPEQYQTFVEQQKDIAFALQLGAESSSAEGVMVSLSTKDLSRYVELDSGGRSSPWQFMQALVCADQASSGKFSHWSVT</sequence>
<dbReference type="EMBL" id="JBHUHT010000004">
    <property type="protein sequence ID" value="MFD2094644.1"/>
    <property type="molecule type" value="Genomic_DNA"/>
</dbReference>
<protein>
    <submittedName>
        <fullName evidence="2">Beta-ketoacyl synthase chain length factor</fullName>
    </submittedName>
</protein>
<evidence type="ECO:0000313" key="3">
    <source>
        <dbReference type="Proteomes" id="UP001597380"/>
    </source>
</evidence>
<organism evidence="2 3">
    <name type="scientific">Corallincola platygyrae</name>
    <dbReference type="NCBI Taxonomy" id="1193278"/>
    <lineage>
        <taxon>Bacteria</taxon>
        <taxon>Pseudomonadati</taxon>
        <taxon>Pseudomonadota</taxon>
        <taxon>Gammaproteobacteria</taxon>
        <taxon>Alteromonadales</taxon>
        <taxon>Psychromonadaceae</taxon>
        <taxon>Corallincola</taxon>
    </lineage>
</organism>
<name>A0ABW4XHW1_9GAMM</name>
<gene>
    <name evidence="2" type="ORF">ACFSJ3_01485</name>
</gene>
<feature type="domain" description="Beta-ketoacyl synthase-like N-terminal" evidence="1">
    <location>
        <begin position="26"/>
        <end position="205"/>
    </location>
</feature>
<keyword evidence="3" id="KW-1185">Reference proteome</keyword>
<proteinExistence type="predicted"/>
<accession>A0ABW4XHW1</accession>
<reference evidence="3" key="1">
    <citation type="journal article" date="2019" name="Int. J. Syst. Evol. Microbiol.">
        <title>The Global Catalogue of Microorganisms (GCM) 10K type strain sequencing project: providing services to taxonomists for standard genome sequencing and annotation.</title>
        <authorList>
            <consortium name="The Broad Institute Genomics Platform"/>
            <consortium name="The Broad Institute Genome Sequencing Center for Infectious Disease"/>
            <person name="Wu L."/>
            <person name="Ma J."/>
        </authorList>
    </citation>
    <scope>NUCLEOTIDE SEQUENCE [LARGE SCALE GENOMIC DNA]</scope>
    <source>
        <strain evidence="3">CGMCC 1.10992</strain>
    </source>
</reference>
<dbReference type="RefSeq" id="WP_345338810.1">
    <property type="nucleotide sequence ID" value="NZ_BAABLI010000007.1"/>
</dbReference>
<dbReference type="Proteomes" id="UP001597380">
    <property type="component" value="Unassembled WGS sequence"/>
</dbReference>